<dbReference type="PATRIC" id="fig|999432.5.peg.516"/>
<dbReference type="GeneID" id="2739185"/>
<dbReference type="InterPro" id="IPR015946">
    <property type="entry name" value="KH_dom-like_a/b"/>
</dbReference>
<comment type="caution">
    <text evidence="1">The sequence shown here is derived from an EMBL/GenBank/DDBJ whole genome shotgun (WGS) entry which is preliminary data.</text>
</comment>
<protein>
    <recommendedName>
        <fullName evidence="2">OsmC-like protein</fullName>
    </recommendedName>
</protein>
<evidence type="ECO:0000313" key="1">
    <source>
        <dbReference type="EMBL" id="EMB35359.1"/>
    </source>
</evidence>
<sequence>MAKEFRTKAEIDLGEGFKVECEASGKKIIADEPLSFGGTDLGMNPIELLLSGLGACKCVTSKVIAKKKGLKLDYLAVECIGFFRPGTLGLSDIETIYHIKSDASDEELEKFMALVDDSCPVHATIKNPAPIAHKLIRV</sequence>
<dbReference type="Proteomes" id="UP000011705">
    <property type="component" value="Chromosome"/>
</dbReference>
<dbReference type="RefSeq" id="WP_002669420.1">
    <property type="nucleotide sequence ID" value="NZ_CM001795.1"/>
</dbReference>
<dbReference type="Gene3D" id="3.30.300.20">
    <property type="match status" value="1"/>
</dbReference>
<dbReference type="InterPro" id="IPR052924">
    <property type="entry name" value="OsmC/Ohr_hydroprdx_reductase"/>
</dbReference>
<dbReference type="InterPro" id="IPR003718">
    <property type="entry name" value="OsmC/Ohr_fam"/>
</dbReference>
<dbReference type="SUPFAM" id="SSF82784">
    <property type="entry name" value="OsmC-like"/>
    <property type="match status" value="1"/>
</dbReference>
<name>A0A0E2E6W3_TREDN</name>
<organism evidence="1">
    <name type="scientific">Treponema denticola H-22</name>
    <dbReference type="NCBI Taxonomy" id="999432"/>
    <lineage>
        <taxon>Bacteria</taxon>
        <taxon>Pseudomonadati</taxon>
        <taxon>Spirochaetota</taxon>
        <taxon>Spirochaetia</taxon>
        <taxon>Spirochaetales</taxon>
        <taxon>Treponemataceae</taxon>
        <taxon>Treponema</taxon>
    </lineage>
</organism>
<dbReference type="PANTHER" id="PTHR35368">
    <property type="entry name" value="HYDROPEROXIDE REDUCTASE"/>
    <property type="match status" value="1"/>
</dbReference>
<dbReference type="HOGENOM" id="CLU_100275_2_1_12"/>
<dbReference type="AlphaFoldDB" id="A0A0E2E6W3"/>
<evidence type="ECO:0008006" key="2">
    <source>
        <dbReference type="Google" id="ProtNLM"/>
    </source>
</evidence>
<reference evidence="1" key="1">
    <citation type="submission" date="2012-01" db="EMBL/GenBank/DDBJ databases">
        <title>The Genome Sequence of Treponema denticola H-22.</title>
        <authorList>
            <consortium name="The Broad Institute Genome Sequencing Platform"/>
            <person name="Earl A."/>
            <person name="Ward D."/>
            <person name="Feldgarden M."/>
            <person name="Gevers D."/>
            <person name="Blanton J.M."/>
            <person name="Fenno C.J."/>
            <person name="Baranova O.V."/>
            <person name="Mathney J."/>
            <person name="Dewhirst F.E."/>
            <person name="Izard J."/>
            <person name="Young S.K."/>
            <person name="Zeng Q."/>
            <person name="Gargeya S."/>
            <person name="Fitzgerald M."/>
            <person name="Haas B."/>
            <person name="Abouelleil A."/>
            <person name="Alvarado L."/>
            <person name="Arachchi H.M."/>
            <person name="Berlin A."/>
            <person name="Chapman S.B."/>
            <person name="Gearin G."/>
            <person name="Goldberg J."/>
            <person name="Griggs A."/>
            <person name="Gujja S."/>
            <person name="Hansen M."/>
            <person name="Heiman D."/>
            <person name="Howarth C."/>
            <person name="Larimer J."/>
            <person name="Lui A."/>
            <person name="MacDonald P.J.P."/>
            <person name="McCowen C."/>
            <person name="Montmayeur A."/>
            <person name="Murphy C."/>
            <person name="Neiman D."/>
            <person name="Pearson M."/>
            <person name="Priest M."/>
            <person name="Roberts A."/>
            <person name="Saif S."/>
            <person name="Shea T."/>
            <person name="Sisk P."/>
            <person name="Stolte C."/>
            <person name="Sykes S."/>
            <person name="Wortman J."/>
            <person name="Nusbaum C."/>
            <person name="Birren B."/>
        </authorList>
    </citation>
    <scope>NUCLEOTIDE SEQUENCE [LARGE SCALE GENOMIC DNA]</scope>
    <source>
        <strain evidence="1">H-22</strain>
    </source>
</reference>
<accession>A0A0E2E6W3</accession>
<dbReference type="EMBL" id="AGDV01000004">
    <property type="protein sequence ID" value="EMB35359.1"/>
    <property type="molecule type" value="Genomic_DNA"/>
</dbReference>
<proteinExistence type="predicted"/>
<dbReference type="Pfam" id="PF02566">
    <property type="entry name" value="OsmC"/>
    <property type="match status" value="1"/>
</dbReference>
<gene>
    <name evidence="1" type="ORF">HMPREF9726_00500</name>
</gene>
<dbReference type="InterPro" id="IPR036102">
    <property type="entry name" value="OsmC/Ohrsf"/>
</dbReference>
<dbReference type="PANTHER" id="PTHR35368:SF1">
    <property type="entry name" value="HYDROPEROXIDE REDUCTASE"/>
    <property type="match status" value="1"/>
</dbReference>